<feature type="region of interest" description="Disordered" evidence="4">
    <location>
        <begin position="938"/>
        <end position="975"/>
    </location>
</feature>
<feature type="region of interest" description="Disordered" evidence="4">
    <location>
        <begin position="285"/>
        <end position="325"/>
    </location>
</feature>
<feature type="region of interest" description="Disordered" evidence="4">
    <location>
        <begin position="218"/>
        <end position="265"/>
    </location>
</feature>
<organism evidence="5 6">
    <name type="scientific">Aspergillus clavatus (strain ATCC 1007 / CBS 513.65 / DSM 816 / NCTC 3887 / NRRL 1 / QM 1276 / 107)</name>
    <dbReference type="NCBI Taxonomy" id="344612"/>
    <lineage>
        <taxon>Eukaryota</taxon>
        <taxon>Fungi</taxon>
        <taxon>Dikarya</taxon>
        <taxon>Ascomycota</taxon>
        <taxon>Pezizomycotina</taxon>
        <taxon>Eurotiomycetes</taxon>
        <taxon>Eurotiomycetidae</taxon>
        <taxon>Eurotiales</taxon>
        <taxon>Aspergillaceae</taxon>
        <taxon>Aspergillus</taxon>
        <taxon>Aspergillus subgen. Fumigati</taxon>
    </lineage>
</organism>
<feature type="repeat" description="ANK" evidence="3">
    <location>
        <begin position="509"/>
        <end position="541"/>
    </location>
</feature>
<feature type="repeat" description="ANK" evidence="3">
    <location>
        <begin position="777"/>
        <end position="809"/>
    </location>
</feature>
<dbReference type="HOGENOM" id="CLU_008159_0_0_1"/>
<feature type="compositionally biased region" description="Low complexity" evidence="4">
    <location>
        <begin position="337"/>
        <end position="346"/>
    </location>
</feature>
<keyword evidence="1" id="KW-0677">Repeat</keyword>
<evidence type="ECO:0000313" key="6">
    <source>
        <dbReference type="Proteomes" id="UP000006701"/>
    </source>
</evidence>
<dbReference type="GeneID" id="4702416"/>
<reference evidence="5 6" key="1">
    <citation type="journal article" date="2008" name="PLoS Genet.">
        <title>Genomic islands in the pathogenic filamentous fungus Aspergillus fumigatus.</title>
        <authorList>
            <person name="Fedorova N.D."/>
            <person name="Khaldi N."/>
            <person name="Joardar V.S."/>
            <person name="Maiti R."/>
            <person name="Amedeo P."/>
            <person name="Anderson M.J."/>
            <person name="Crabtree J."/>
            <person name="Silva J.C."/>
            <person name="Badger J.H."/>
            <person name="Albarraq A."/>
            <person name="Angiuoli S."/>
            <person name="Bussey H."/>
            <person name="Bowyer P."/>
            <person name="Cotty P.J."/>
            <person name="Dyer P.S."/>
            <person name="Egan A."/>
            <person name="Galens K."/>
            <person name="Fraser-Liggett C.M."/>
            <person name="Haas B.J."/>
            <person name="Inman J.M."/>
            <person name="Kent R."/>
            <person name="Lemieux S."/>
            <person name="Malavazi I."/>
            <person name="Orvis J."/>
            <person name="Roemer T."/>
            <person name="Ronning C.M."/>
            <person name="Sundaram J.P."/>
            <person name="Sutton G."/>
            <person name="Turner G."/>
            <person name="Venter J.C."/>
            <person name="White O.R."/>
            <person name="Whitty B.R."/>
            <person name="Youngman P."/>
            <person name="Wolfe K.H."/>
            <person name="Goldman G.H."/>
            <person name="Wortman J.R."/>
            <person name="Jiang B."/>
            <person name="Denning D.W."/>
            <person name="Nierman W.C."/>
        </authorList>
    </citation>
    <scope>NUCLEOTIDE SEQUENCE [LARGE SCALE GENOMIC DNA]</scope>
    <source>
        <strain evidence="6">ATCC 1007 / CBS 513.65 / DSM 816 / NCTC 3887 / NRRL 1</strain>
    </source>
</reference>
<dbReference type="InterPro" id="IPR036770">
    <property type="entry name" value="Ankyrin_rpt-contain_sf"/>
</dbReference>
<dbReference type="SUPFAM" id="SSF48403">
    <property type="entry name" value="Ankyrin repeat"/>
    <property type="match status" value="2"/>
</dbReference>
<accession>A1CM38</accession>
<dbReference type="Gene3D" id="1.25.40.20">
    <property type="entry name" value="Ankyrin repeat-containing domain"/>
    <property type="match status" value="3"/>
</dbReference>
<name>A1CM38_ASPCL</name>
<proteinExistence type="predicted"/>
<feature type="repeat" description="ANK" evidence="3">
    <location>
        <begin position="411"/>
        <end position="443"/>
    </location>
</feature>
<feature type="repeat" description="ANK" evidence="3">
    <location>
        <begin position="608"/>
        <end position="628"/>
    </location>
</feature>
<dbReference type="KEGG" id="act:ACLA_095580"/>
<evidence type="ECO:0000313" key="5">
    <source>
        <dbReference type="EMBL" id="EAW08625.1"/>
    </source>
</evidence>
<dbReference type="PROSITE" id="PS50088">
    <property type="entry name" value="ANK_REPEAT"/>
    <property type="match status" value="10"/>
</dbReference>
<feature type="compositionally biased region" description="Polar residues" evidence="4">
    <location>
        <begin position="255"/>
        <end position="265"/>
    </location>
</feature>
<feature type="compositionally biased region" description="Polar residues" evidence="4">
    <location>
        <begin position="296"/>
        <end position="319"/>
    </location>
</feature>
<dbReference type="Pfam" id="PF00023">
    <property type="entry name" value="Ank"/>
    <property type="match status" value="1"/>
</dbReference>
<dbReference type="OrthoDB" id="194358at2759"/>
<dbReference type="eggNOG" id="KOG4177">
    <property type="taxonomic scope" value="Eukaryota"/>
</dbReference>
<feature type="repeat" description="ANK" evidence="3">
    <location>
        <begin position="444"/>
        <end position="468"/>
    </location>
</feature>
<feature type="region of interest" description="Disordered" evidence="4">
    <location>
        <begin position="1038"/>
        <end position="1059"/>
    </location>
</feature>
<feature type="repeat" description="ANK" evidence="3">
    <location>
        <begin position="674"/>
        <end position="706"/>
    </location>
</feature>
<keyword evidence="6" id="KW-1185">Reference proteome</keyword>
<keyword evidence="2 3" id="KW-0040">ANK repeat</keyword>
<dbReference type="InterPro" id="IPR051165">
    <property type="entry name" value="Multifunctional_ANK_Repeat"/>
</dbReference>
<dbReference type="Pfam" id="PF12796">
    <property type="entry name" value="Ank_2"/>
    <property type="match status" value="5"/>
</dbReference>
<dbReference type="RefSeq" id="XP_001270051.1">
    <property type="nucleotide sequence ID" value="XM_001270050.1"/>
</dbReference>
<feature type="region of interest" description="Disordered" evidence="4">
    <location>
        <begin position="337"/>
        <end position="364"/>
    </location>
</feature>
<feature type="repeat" description="ANK" evidence="3">
    <location>
        <begin position="542"/>
        <end position="574"/>
    </location>
</feature>
<evidence type="ECO:0000256" key="2">
    <source>
        <dbReference type="ARBA" id="ARBA00023043"/>
    </source>
</evidence>
<feature type="repeat" description="ANK" evidence="3">
    <location>
        <begin position="708"/>
        <end position="740"/>
    </location>
</feature>
<dbReference type="PANTHER" id="PTHR24123">
    <property type="entry name" value="ANKYRIN REPEAT-CONTAINING"/>
    <property type="match status" value="1"/>
</dbReference>
<feature type="compositionally biased region" description="Polar residues" evidence="4">
    <location>
        <begin position="347"/>
        <end position="359"/>
    </location>
</feature>
<evidence type="ECO:0000256" key="1">
    <source>
        <dbReference type="ARBA" id="ARBA00022737"/>
    </source>
</evidence>
<dbReference type="PRINTS" id="PR01415">
    <property type="entry name" value="ANKYRIN"/>
</dbReference>
<dbReference type="SMART" id="SM00248">
    <property type="entry name" value="ANK"/>
    <property type="match status" value="13"/>
</dbReference>
<dbReference type="PROSITE" id="PS50297">
    <property type="entry name" value="ANK_REP_REGION"/>
    <property type="match status" value="9"/>
</dbReference>
<dbReference type="Proteomes" id="UP000006701">
    <property type="component" value="Unassembled WGS sequence"/>
</dbReference>
<evidence type="ECO:0000256" key="3">
    <source>
        <dbReference type="PROSITE-ProRule" id="PRU00023"/>
    </source>
</evidence>
<gene>
    <name evidence="5" type="ORF">ACLA_095580</name>
</gene>
<dbReference type="InterPro" id="IPR002110">
    <property type="entry name" value="Ankyrin_rpt"/>
</dbReference>
<dbReference type="EMBL" id="DS027058">
    <property type="protein sequence ID" value="EAW08625.1"/>
    <property type="molecule type" value="Genomic_DNA"/>
</dbReference>
<feature type="repeat" description="ANK" evidence="3">
    <location>
        <begin position="476"/>
        <end position="508"/>
    </location>
</feature>
<feature type="repeat" description="ANK" evidence="3">
    <location>
        <begin position="641"/>
        <end position="673"/>
    </location>
</feature>
<dbReference type="AlphaFoldDB" id="A1CM38"/>
<dbReference type="PANTHER" id="PTHR24123:SF33">
    <property type="entry name" value="PROTEIN HOS4"/>
    <property type="match status" value="1"/>
</dbReference>
<dbReference type="STRING" id="344612.A1CM38"/>
<evidence type="ECO:0000256" key="4">
    <source>
        <dbReference type="SAM" id="MobiDB-lite"/>
    </source>
</evidence>
<dbReference type="VEuPathDB" id="FungiDB:ACLA_095580"/>
<protein>
    <submittedName>
        <fullName evidence="5">Ankyrin repeat domain protein</fullName>
    </submittedName>
</protein>
<sequence length="1059" mass="113588">MDPFSWIGAISGVLQITQVISQTAIGLSKLKGKFDNADLTIQCLIGELATIKSAVTHLEDWARFNVRDTTESEEYIEGLNVALDGCRAVMEHLGDEVTSLTQTVTGQATVIGFRARVKVIWNEDVMRGHQERLHAQVVALQLLLQACQCRYSRSSSEQVELLRRAENRQIIQKVAYDTATLRGSSYAGSRVLSSNWSFYQPSISQAAADVDRTFAESPSFHRPLPHLRSKSESWSSASQKGDYERDTDEGYASGATASPSLSQTNSVSLPIRSYNSMILGNGHSKSMTYGSAPGRQLSQTQVQRSHSSTNPPLSPQSPLGSKRGSVVRSMLRRFSRSNLTSSALSSPARSLTASKTTRAMSKKDLEPSIDLASPEGAAAPMIVKLAQSGSRPDVEMLIESGHGVDSRHFSTRRTALLVAAHCGHESVVDLLIQKRARLDVVDAGGSTALHLAASRGHCNVLRLLLEHSMTEVCDAHGRTALWVAAHRGQLEALRLLIANHARVNVRADNHMTALHTAAKRGDEAIIELLIACGADIEAKDGAMMTALHYACEEGHLGAIRLLLDGKATIDALGSDRRTPLICAAAMGRFAATQELLKRKASVRSGDDASMTALHWAAFNGHTEVVELLSRKKGALAECNKLGRTALHLAAMNSRFAVVESLLRMSIPVETRCLDGLTPLHYACLANNLEIVRLLLISDADVEAQTDTDQRRPVHIAAAHGSMGLLNLLIDKGASLEARDSMGDRALGVACRYGHAAAVQNLLGRGCPLYLKFGDKSQEDSPLCLAAMGGHLPVVSLLLQHGASVVKKDGFGWQPHHYAAYNAHPDILALLLSHGPVSASDGTEFGQDASRIGFAPHAGISEEQKEQIRGLLHRDGTQLEGQTQNMTFQGTQPIVGTCNDTPGVPSIHVQAQPTHSSTAISAVAPQELPVTLEQGLPASRSATPEHMRRGGALDSGRIGNPGDSSQMISFEPVGAQSDGGFPPSFYSMPYWRGTPVSAVHKREAEVEVLAPEPTGGPTSRSPNPRFTSFVTTFDAVNSAGDLASDTDSESSSSVYTAPES</sequence>
<dbReference type="OMA" id="RPLCIAC"/>